<accession>A0A2W4F002</accession>
<dbReference type="Pfam" id="PF06169">
    <property type="entry name" value="DUF982"/>
    <property type="match status" value="1"/>
</dbReference>
<sequence length="87" mass="9908">MNRHISHQFPALRLVMDGREKYRIVRTVIDAAETLISAWPSDDGEEYMVAVQTCLDGLYDIVPAQEVRAALIRAANEEQIPHFSLVR</sequence>
<keyword evidence="2" id="KW-1185">Reference proteome</keyword>
<evidence type="ECO:0000313" key="1">
    <source>
        <dbReference type="EMBL" id="PZM15733.1"/>
    </source>
</evidence>
<dbReference type="InterPro" id="IPR010385">
    <property type="entry name" value="DUF982"/>
</dbReference>
<dbReference type="Gene3D" id="6.10.250.730">
    <property type="match status" value="1"/>
</dbReference>
<dbReference type="EMBL" id="PCDP01000013">
    <property type="protein sequence ID" value="PZM15733.1"/>
    <property type="molecule type" value="Genomic_DNA"/>
</dbReference>
<evidence type="ECO:0008006" key="3">
    <source>
        <dbReference type="Google" id="ProtNLM"/>
    </source>
</evidence>
<evidence type="ECO:0000313" key="2">
    <source>
        <dbReference type="Proteomes" id="UP000248925"/>
    </source>
</evidence>
<dbReference type="OrthoDB" id="8455244at2"/>
<name>A0A2W4F002_9HYPH</name>
<organism evidence="1 2">
    <name type="scientific">Rhizobium tubonense</name>
    <dbReference type="NCBI Taxonomy" id="484088"/>
    <lineage>
        <taxon>Bacteria</taxon>
        <taxon>Pseudomonadati</taxon>
        <taxon>Pseudomonadota</taxon>
        <taxon>Alphaproteobacteria</taxon>
        <taxon>Hyphomicrobiales</taxon>
        <taxon>Rhizobiaceae</taxon>
        <taxon>Rhizobium/Agrobacterium group</taxon>
        <taxon>Rhizobium</taxon>
    </lineage>
</organism>
<dbReference type="Proteomes" id="UP000248925">
    <property type="component" value="Unassembled WGS sequence"/>
</dbReference>
<dbReference type="AlphaFoldDB" id="A0A2W4F002"/>
<proteinExistence type="predicted"/>
<gene>
    <name evidence="1" type="ORF">CPY51_06085</name>
</gene>
<comment type="caution">
    <text evidence="1">The sequence shown here is derived from an EMBL/GenBank/DDBJ whole genome shotgun (WGS) entry which is preliminary data.</text>
</comment>
<protein>
    <recommendedName>
        <fullName evidence="3">DUF982 domain-containing protein</fullName>
    </recommendedName>
</protein>
<reference evidence="1 2" key="1">
    <citation type="journal article" date="2018" name="Sci. Rep.">
        <title>Rhizobium tumorigenes sp. nov., a novel plant tumorigenic bacterium isolated from cane gall tumors on thornless blackberry.</title>
        <authorList>
            <person name="Kuzmanovi N."/>
            <person name="Smalla K."/>
            <person name="Gronow S."/>
            <person name="PuBawska J."/>
        </authorList>
    </citation>
    <scope>NUCLEOTIDE SEQUENCE [LARGE SCALE GENOMIC DNA]</scope>
    <source>
        <strain evidence="1 2">CCBAU 85046</strain>
    </source>
</reference>